<name>A0A182T6R1_9DIPT</name>
<feature type="domain" description="DOCKER" evidence="2">
    <location>
        <begin position="1"/>
        <end position="256"/>
    </location>
</feature>
<dbReference type="Proteomes" id="UP000075901">
    <property type="component" value="Unassembled WGS sequence"/>
</dbReference>
<dbReference type="InterPro" id="IPR026791">
    <property type="entry name" value="DOCK"/>
</dbReference>
<dbReference type="EnsemblMetazoa" id="AMAM020766-RA">
    <property type="protein sequence ID" value="AMAM020766-PA"/>
    <property type="gene ID" value="AMAM020766"/>
</dbReference>
<dbReference type="Pfam" id="PF20422">
    <property type="entry name" value="DHR-2_Lobe_B"/>
    <property type="match status" value="1"/>
</dbReference>
<dbReference type="Gene3D" id="1.20.58.740">
    <property type="match status" value="1"/>
</dbReference>
<dbReference type="PROSITE" id="PS51651">
    <property type="entry name" value="DOCKER"/>
    <property type="match status" value="1"/>
</dbReference>
<dbReference type="PANTHER" id="PTHR23317">
    <property type="entry name" value="DEDICATOR OF CYTOKINESIS DOCK"/>
    <property type="match status" value="1"/>
</dbReference>
<dbReference type="InterPro" id="IPR043162">
    <property type="entry name" value="DOCK_C_lobe_C"/>
</dbReference>
<dbReference type="GO" id="GO:0005085">
    <property type="term" value="F:guanyl-nucleotide exchange factor activity"/>
    <property type="evidence" value="ECO:0007669"/>
    <property type="project" value="InterPro"/>
</dbReference>
<dbReference type="AlphaFoldDB" id="A0A182T6R1"/>
<reference evidence="3" key="2">
    <citation type="submission" date="2020-05" db="UniProtKB">
        <authorList>
            <consortium name="EnsemblMetazoa"/>
        </authorList>
    </citation>
    <scope>IDENTIFICATION</scope>
    <source>
        <strain evidence="3">maculatus3</strain>
    </source>
</reference>
<dbReference type="InterPro" id="IPR027357">
    <property type="entry name" value="DOCKER_dom"/>
</dbReference>
<dbReference type="InterPro" id="IPR046773">
    <property type="entry name" value="DOCKER_Lobe_C"/>
</dbReference>
<dbReference type="VEuPathDB" id="VectorBase:AMAM020766"/>
<comment type="similarity">
    <text evidence="1">Belongs to the DOCK family.</text>
</comment>
<evidence type="ECO:0000259" key="2">
    <source>
        <dbReference type="PROSITE" id="PS51651"/>
    </source>
</evidence>
<organism evidence="3 4">
    <name type="scientific">Anopheles maculatus</name>
    <dbReference type="NCBI Taxonomy" id="74869"/>
    <lineage>
        <taxon>Eukaryota</taxon>
        <taxon>Metazoa</taxon>
        <taxon>Ecdysozoa</taxon>
        <taxon>Arthropoda</taxon>
        <taxon>Hexapoda</taxon>
        <taxon>Insecta</taxon>
        <taxon>Pterygota</taxon>
        <taxon>Neoptera</taxon>
        <taxon>Endopterygota</taxon>
        <taxon>Diptera</taxon>
        <taxon>Nematocera</taxon>
        <taxon>Culicoidea</taxon>
        <taxon>Culicidae</taxon>
        <taxon>Anophelinae</taxon>
        <taxon>Anopheles</taxon>
        <taxon>Anopheles maculatus group</taxon>
    </lineage>
</organism>
<keyword evidence="4" id="KW-1185">Reference proteome</keyword>
<protein>
    <recommendedName>
        <fullName evidence="2">DOCKER domain-containing protein</fullName>
    </recommendedName>
</protein>
<sequence>YIYKEPKVTSLSEISERLHKQYRDKFLTDNVKILMDSAPVDQSTLDPKIAYIQVTHVTPYYCKDELEMRPTEFEQNHDVDTFMYETPFTPSGAAHGVVEDQWKRRTVLTTLHSFPYVLKRIPVRDRQSQELSPIEVAIDEMQTKIAELEEIVMGPIDLKKLQLRLQGSVAVTVNAGPLAYATAFLDPAKTINKKYPLDKVEDLKEVFRDFIKICYTVLQINANLISSDQREYHNALKENYENLCSALSDLLGEIVYPLDDGNNNAHRHSLALFSAISGAPTNSSTA</sequence>
<evidence type="ECO:0000256" key="1">
    <source>
        <dbReference type="PROSITE-ProRule" id="PRU00984"/>
    </source>
</evidence>
<dbReference type="InterPro" id="IPR046770">
    <property type="entry name" value="DOCKER_Lobe_B"/>
</dbReference>
<evidence type="ECO:0000313" key="4">
    <source>
        <dbReference type="Proteomes" id="UP000075901"/>
    </source>
</evidence>
<evidence type="ECO:0000313" key="3">
    <source>
        <dbReference type="EnsemblMetazoa" id="AMAM020766-PA"/>
    </source>
</evidence>
<proteinExistence type="inferred from homology"/>
<reference evidence="4" key="1">
    <citation type="submission" date="2013-09" db="EMBL/GenBank/DDBJ databases">
        <title>The Genome Sequence of Anopheles maculatus species B.</title>
        <authorList>
            <consortium name="The Broad Institute Genomics Platform"/>
            <person name="Neafsey D.E."/>
            <person name="Besansky N."/>
            <person name="Howell P."/>
            <person name="Walton C."/>
            <person name="Young S.K."/>
            <person name="Zeng Q."/>
            <person name="Gargeya S."/>
            <person name="Fitzgerald M."/>
            <person name="Haas B."/>
            <person name="Abouelleil A."/>
            <person name="Allen A.W."/>
            <person name="Alvarado L."/>
            <person name="Arachchi H.M."/>
            <person name="Berlin A.M."/>
            <person name="Chapman S.B."/>
            <person name="Gainer-Dewar J."/>
            <person name="Goldberg J."/>
            <person name="Griggs A."/>
            <person name="Gujja S."/>
            <person name="Hansen M."/>
            <person name="Howarth C."/>
            <person name="Imamovic A."/>
            <person name="Ireland A."/>
            <person name="Larimer J."/>
            <person name="McCowan C."/>
            <person name="Murphy C."/>
            <person name="Pearson M."/>
            <person name="Poon T.W."/>
            <person name="Priest M."/>
            <person name="Roberts A."/>
            <person name="Saif S."/>
            <person name="Shea T."/>
            <person name="Sisk P."/>
            <person name="Sykes S."/>
            <person name="Wortman J."/>
            <person name="Nusbaum C."/>
            <person name="Birren B."/>
        </authorList>
    </citation>
    <scope>NUCLEOTIDE SEQUENCE [LARGE SCALE GENOMIC DNA]</scope>
    <source>
        <strain evidence="4">maculatus3</strain>
    </source>
</reference>
<dbReference type="Pfam" id="PF20421">
    <property type="entry name" value="DHR-2_Lobe_C"/>
    <property type="match status" value="1"/>
</dbReference>
<accession>A0A182T6R1</accession>
<dbReference type="PANTHER" id="PTHR23317:SF26">
    <property type="entry name" value="ZIZIMIN, ISOFORM K"/>
    <property type="match status" value="1"/>
</dbReference>
<dbReference type="GO" id="GO:0007264">
    <property type="term" value="P:small GTPase-mediated signal transduction"/>
    <property type="evidence" value="ECO:0007669"/>
    <property type="project" value="InterPro"/>
</dbReference>